<proteinExistence type="predicted"/>
<evidence type="ECO:0000256" key="1">
    <source>
        <dbReference type="SAM" id="Phobius"/>
    </source>
</evidence>
<reference evidence="2" key="1">
    <citation type="submission" date="2021-04" db="EMBL/GenBank/DDBJ databases">
        <title>Genome sequence of Woronichinia naegeliana from Washington state freshwater lake bloom.</title>
        <authorList>
            <person name="Dreher T.W."/>
        </authorList>
    </citation>
    <scope>NUCLEOTIDE SEQUENCE</scope>
    <source>
        <strain evidence="2">WA131</strain>
    </source>
</reference>
<keyword evidence="1" id="KW-0812">Transmembrane</keyword>
<keyword evidence="1" id="KW-0472">Membrane</keyword>
<keyword evidence="1" id="KW-1133">Transmembrane helix</keyword>
<dbReference type="KEGG" id="wna:KA717_15590"/>
<dbReference type="AlphaFoldDB" id="A0A977L3M4"/>
<name>A0A977L3M4_9CYAN</name>
<dbReference type="Proteomes" id="UP001065613">
    <property type="component" value="Chromosome"/>
</dbReference>
<accession>A0A977L3M4</accession>
<dbReference type="EMBL" id="CP073041">
    <property type="protein sequence ID" value="UXE63845.1"/>
    <property type="molecule type" value="Genomic_DNA"/>
</dbReference>
<feature type="transmembrane region" description="Helical" evidence="1">
    <location>
        <begin position="101"/>
        <end position="122"/>
    </location>
</feature>
<sequence>MKSEFKNSYGQFDADSDNMNEPFQRFELLSAYMDGEITPHERQQVQEWLDTDPQLKQTYLGLLRLQREMPCVPTPSTGITPEQLSERVFQRIEQANRLNRLLFWGGMVVTAVLVGALSNLFIGGQYPSPPPLQQANLELESEPLTIALNQPLIDLPGNVQ</sequence>
<gene>
    <name evidence="2" type="ORF">KA717_15590</name>
</gene>
<evidence type="ECO:0000313" key="2">
    <source>
        <dbReference type="EMBL" id="UXE63845.1"/>
    </source>
</evidence>
<organism evidence="2">
    <name type="scientific">Woronichinia naegeliana WA131</name>
    <dbReference type="NCBI Taxonomy" id="2824559"/>
    <lineage>
        <taxon>Bacteria</taxon>
        <taxon>Bacillati</taxon>
        <taxon>Cyanobacteriota</taxon>
        <taxon>Cyanophyceae</taxon>
        <taxon>Synechococcales</taxon>
        <taxon>Coelosphaeriaceae</taxon>
        <taxon>Woronichinia</taxon>
    </lineage>
</organism>
<protein>
    <submittedName>
        <fullName evidence="2">Fis family transcriptional regulator</fullName>
    </submittedName>
</protein>